<evidence type="ECO:0000313" key="2">
    <source>
        <dbReference type="Proteomes" id="UP000740883"/>
    </source>
</evidence>
<sequence>NVPLDVQNIAQDDLASNLRDSARESTQRAADRRVARSMWRNDYIDFQLGSRVLIRPDIDSNQQTRSMPLFEHLNTKVYIVSEIVQFNIVGLKHEDKIYPI</sequence>
<feature type="non-terminal residue" evidence="1">
    <location>
        <position position="1"/>
    </location>
</feature>
<keyword evidence="2" id="KW-1185">Reference proteome</keyword>
<proteinExistence type="predicted"/>
<dbReference type="EMBL" id="SBJO01000056">
    <property type="protein sequence ID" value="KAF9763744.1"/>
    <property type="molecule type" value="Genomic_DNA"/>
</dbReference>
<protein>
    <submittedName>
        <fullName evidence="1">Uncharacterized protein</fullName>
    </submittedName>
</protein>
<reference evidence="1 2" key="1">
    <citation type="journal article" date="2020" name="Genome Biol. Evol.">
        <title>Comparative genomics of strictly vertically transmitted, feminizing microsporidia endosymbionts of amphipod crustaceans.</title>
        <authorList>
            <person name="Cormier A."/>
            <person name="Chebbi M.A."/>
            <person name="Giraud I."/>
            <person name="Wattier R."/>
            <person name="Teixeira M."/>
            <person name="Gilbert C."/>
            <person name="Rigaud T."/>
            <person name="Cordaux R."/>
        </authorList>
    </citation>
    <scope>NUCLEOTIDE SEQUENCE [LARGE SCALE GENOMIC DNA]</scope>
    <source>
        <strain evidence="1 2">Ou3-Ou53</strain>
    </source>
</reference>
<comment type="caution">
    <text evidence="1">The sequence shown here is derived from an EMBL/GenBank/DDBJ whole genome shotgun (WGS) entry which is preliminary data.</text>
</comment>
<organism evidence="1 2">
    <name type="scientific">Nosema granulosis</name>
    <dbReference type="NCBI Taxonomy" id="83296"/>
    <lineage>
        <taxon>Eukaryota</taxon>
        <taxon>Fungi</taxon>
        <taxon>Fungi incertae sedis</taxon>
        <taxon>Microsporidia</taxon>
        <taxon>Nosematidae</taxon>
        <taxon>Nosema</taxon>
    </lineage>
</organism>
<dbReference type="OrthoDB" id="10397511at2759"/>
<name>A0A9P6KYZ6_9MICR</name>
<dbReference type="AlphaFoldDB" id="A0A9P6KYZ6"/>
<gene>
    <name evidence="1" type="ORF">NGRA_1070</name>
</gene>
<accession>A0A9P6KYZ6</accession>
<dbReference type="Proteomes" id="UP000740883">
    <property type="component" value="Unassembled WGS sequence"/>
</dbReference>
<evidence type="ECO:0000313" key="1">
    <source>
        <dbReference type="EMBL" id="KAF9763744.1"/>
    </source>
</evidence>